<name>A0A8X6SPN5_TRICX</name>
<comment type="caution">
    <text evidence="1">The sequence shown here is derived from an EMBL/GenBank/DDBJ whole genome shotgun (WGS) entry which is preliminary data.</text>
</comment>
<proteinExistence type="predicted"/>
<protein>
    <submittedName>
        <fullName evidence="1">Uncharacterized protein</fullName>
    </submittedName>
</protein>
<dbReference type="Proteomes" id="UP000887159">
    <property type="component" value="Unassembled WGS sequence"/>
</dbReference>
<organism evidence="1 2">
    <name type="scientific">Trichonephila clavipes</name>
    <name type="common">Golden silk orbweaver</name>
    <name type="synonym">Nephila clavipes</name>
    <dbReference type="NCBI Taxonomy" id="2585209"/>
    <lineage>
        <taxon>Eukaryota</taxon>
        <taxon>Metazoa</taxon>
        <taxon>Ecdysozoa</taxon>
        <taxon>Arthropoda</taxon>
        <taxon>Chelicerata</taxon>
        <taxon>Arachnida</taxon>
        <taxon>Araneae</taxon>
        <taxon>Araneomorphae</taxon>
        <taxon>Entelegynae</taxon>
        <taxon>Araneoidea</taxon>
        <taxon>Nephilidae</taxon>
        <taxon>Trichonephila</taxon>
    </lineage>
</organism>
<gene>
    <name evidence="1" type="ORF">TNCV_1286511</name>
</gene>
<evidence type="ECO:0000313" key="2">
    <source>
        <dbReference type="Proteomes" id="UP000887159"/>
    </source>
</evidence>
<keyword evidence="2" id="KW-1185">Reference proteome</keyword>
<accession>A0A8X6SPN5</accession>
<reference evidence="1" key="1">
    <citation type="submission" date="2020-08" db="EMBL/GenBank/DDBJ databases">
        <title>Multicomponent nature underlies the extraordinary mechanical properties of spider dragline silk.</title>
        <authorList>
            <person name="Kono N."/>
            <person name="Nakamura H."/>
            <person name="Mori M."/>
            <person name="Yoshida Y."/>
            <person name="Ohtoshi R."/>
            <person name="Malay A.D."/>
            <person name="Moran D.A.P."/>
            <person name="Tomita M."/>
            <person name="Numata K."/>
            <person name="Arakawa K."/>
        </authorList>
    </citation>
    <scope>NUCLEOTIDE SEQUENCE</scope>
</reference>
<dbReference type="EMBL" id="BMAU01021335">
    <property type="protein sequence ID" value="GFY16006.1"/>
    <property type="molecule type" value="Genomic_DNA"/>
</dbReference>
<dbReference type="AlphaFoldDB" id="A0A8X6SPN5"/>
<evidence type="ECO:0000313" key="1">
    <source>
        <dbReference type="EMBL" id="GFY16006.1"/>
    </source>
</evidence>
<sequence>MLSELKLRRNEIKNALEDLIEDKTQTPVMRVTAEGFHKTLESFQMTLLTMIWDEILQRVDKTNEKRDPDFERVSPKKKDFELEFSYQLLRIL</sequence>